<dbReference type="Proteomes" id="UP001255601">
    <property type="component" value="Unassembled WGS sequence"/>
</dbReference>
<evidence type="ECO:0000313" key="2">
    <source>
        <dbReference type="Proteomes" id="UP001255601"/>
    </source>
</evidence>
<name>A0AAJ2BNR7_9HYPH</name>
<reference evidence="1" key="1">
    <citation type="submission" date="2023-08" db="EMBL/GenBank/DDBJ databases">
        <title>Functional and genomic diversity of the sorghum phyllosphere microbiome.</title>
        <authorList>
            <person name="Shade A."/>
        </authorList>
    </citation>
    <scope>NUCLEOTIDE SEQUENCE</scope>
    <source>
        <strain evidence="1">SORGH_AS_0974</strain>
    </source>
</reference>
<sequence>MAVWGTCSQTRVTSAIFKVKICCFTQRRFVSRQPLAAGFQAEWIAFSTRQ</sequence>
<comment type="caution">
    <text evidence="1">The sequence shown here is derived from an EMBL/GenBank/DDBJ whole genome shotgun (WGS) entry which is preliminary data.</text>
</comment>
<gene>
    <name evidence="1" type="ORF">QE369_003057</name>
</gene>
<accession>A0AAJ2BNR7</accession>
<dbReference type="AlphaFoldDB" id="A0AAJ2BNR7"/>
<evidence type="ECO:0000313" key="1">
    <source>
        <dbReference type="EMBL" id="MDR6102860.1"/>
    </source>
</evidence>
<dbReference type="EMBL" id="JAVIZC010000003">
    <property type="protein sequence ID" value="MDR6102860.1"/>
    <property type="molecule type" value="Genomic_DNA"/>
</dbReference>
<organism evidence="1 2">
    <name type="scientific">Agrobacterium larrymoorei</name>
    <dbReference type="NCBI Taxonomy" id="160699"/>
    <lineage>
        <taxon>Bacteria</taxon>
        <taxon>Pseudomonadati</taxon>
        <taxon>Pseudomonadota</taxon>
        <taxon>Alphaproteobacteria</taxon>
        <taxon>Hyphomicrobiales</taxon>
        <taxon>Rhizobiaceae</taxon>
        <taxon>Rhizobium/Agrobacterium group</taxon>
        <taxon>Agrobacterium</taxon>
    </lineage>
</organism>
<proteinExistence type="predicted"/>
<protein>
    <submittedName>
        <fullName evidence="1">Uncharacterized protein</fullName>
    </submittedName>
</protein>